<reference evidence="2 3" key="1">
    <citation type="journal article" date="2016" name="Environ. Microbiol.">
        <title>Genomic resolution of a cold subsurface aquifer community provides metabolic insights for novel microbes adapted to high CO concentrations.</title>
        <authorList>
            <person name="Probst A.J."/>
            <person name="Castelle C.J."/>
            <person name="Singh A."/>
            <person name="Brown C.T."/>
            <person name="Anantharaman K."/>
            <person name="Sharon I."/>
            <person name="Hug L.A."/>
            <person name="Burstein D."/>
            <person name="Emerson J.B."/>
            <person name="Thomas B.C."/>
            <person name="Banfield J.F."/>
        </authorList>
    </citation>
    <scope>NUCLEOTIDE SEQUENCE [LARGE SCALE GENOMIC DNA]</scope>
    <source>
        <strain evidence="2">CG1_02_41_21</strain>
    </source>
</reference>
<dbReference type="Pfam" id="PF00156">
    <property type="entry name" value="Pribosyltran"/>
    <property type="match status" value="1"/>
</dbReference>
<comment type="caution">
    <text evidence="2">The sequence shown here is derived from an EMBL/GenBank/DDBJ whole genome shotgun (WGS) entry which is preliminary data.</text>
</comment>
<evidence type="ECO:0000259" key="1">
    <source>
        <dbReference type="Pfam" id="PF00156"/>
    </source>
</evidence>
<dbReference type="Gene3D" id="3.30.1310.20">
    <property type="entry name" value="PRTase-like"/>
    <property type="match status" value="1"/>
</dbReference>
<proteinExistence type="predicted"/>
<sequence>MSGEALFIDREEAGRQLVESLEPYAQPDAVILALPRGGVVLGREIADKLNLPLGIILVSKLGHPLNPEYAIGAISLGGQLVTNEFEFNSVDKNWLKEEMAKQKDKLLNRQKIYLAGQPVINPKDKVVIIVDDGAATGLTLLAAIQEVKTQKPKKIIVAIPVSPRETADKIRAEVDEAIFLDIPQFFMGAVGSYYQKFLQVSDEEVIALLKK</sequence>
<evidence type="ECO:0000313" key="3">
    <source>
        <dbReference type="Proteomes" id="UP000182860"/>
    </source>
</evidence>
<dbReference type="CDD" id="cd06223">
    <property type="entry name" value="PRTases_typeI"/>
    <property type="match status" value="1"/>
</dbReference>
<protein>
    <recommendedName>
        <fullName evidence="1">Phosphoribosyltransferase domain-containing protein</fullName>
    </recommendedName>
</protein>
<feature type="domain" description="Phosphoribosyltransferase" evidence="1">
    <location>
        <begin position="17"/>
        <end position="176"/>
    </location>
</feature>
<accession>A0A1J4TAK8</accession>
<dbReference type="Proteomes" id="UP000182860">
    <property type="component" value="Unassembled WGS sequence"/>
</dbReference>
<dbReference type="InterPro" id="IPR000836">
    <property type="entry name" value="PRTase_dom"/>
</dbReference>
<dbReference type="AlphaFoldDB" id="A0A1J4TAK8"/>
<name>A0A1J4TAK8_9BACT</name>
<dbReference type="SUPFAM" id="SSF53271">
    <property type="entry name" value="PRTase-like"/>
    <property type="match status" value="1"/>
</dbReference>
<dbReference type="InterPro" id="IPR029057">
    <property type="entry name" value="PRTase-like"/>
</dbReference>
<dbReference type="Gene3D" id="3.40.50.2020">
    <property type="match status" value="1"/>
</dbReference>
<dbReference type="EMBL" id="MNUV01000008">
    <property type="protein sequence ID" value="OIO08377.1"/>
    <property type="molecule type" value="Genomic_DNA"/>
</dbReference>
<evidence type="ECO:0000313" key="2">
    <source>
        <dbReference type="EMBL" id="OIO08377.1"/>
    </source>
</evidence>
<organism evidence="2 3">
    <name type="scientific">Candidatus Falkowbacteria bacterium CG1_02_41_21</name>
    <dbReference type="NCBI Taxonomy" id="1805147"/>
    <lineage>
        <taxon>Bacteria</taxon>
        <taxon>Candidatus Falkowiibacteriota</taxon>
    </lineage>
</organism>
<gene>
    <name evidence="2" type="ORF">AUJ35_00375</name>
</gene>